<dbReference type="OrthoDB" id="9775130at2"/>
<dbReference type="STRING" id="1003.SAMN04488541_104214"/>
<reference evidence="2 3" key="1">
    <citation type="submission" date="2016-10" db="EMBL/GenBank/DDBJ databases">
        <authorList>
            <person name="de Groot N.N."/>
        </authorList>
    </citation>
    <scope>NUCLEOTIDE SEQUENCE [LARGE SCALE GENOMIC DNA]</scope>
    <source>
        <strain>GEY</strain>
        <strain evidence="3">DSM 9560</strain>
    </source>
</reference>
<dbReference type="PANTHER" id="PTHR48098:SF3">
    <property type="entry name" value="IRON(III) ENTEROBACTIN ESTERASE"/>
    <property type="match status" value="1"/>
</dbReference>
<dbReference type="InterPro" id="IPR000073">
    <property type="entry name" value="AB_hydrolase_1"/>
</dbReference>
<sequence>MYEQYHRWYSHRIGREFEMLTFGYGGFPIIAYPTSMGKYYQNKDFHLIDSIAWFINNGKVKVYCPDSIDNDSFYNKGIHPAHKIMNHVIYDDLILNEVVYRAMHETGFGKVAMVGCSFGGYHALNFSFRHPDKVAYMFSLGGAFDISSFMWGYHDDNVYFNNPVEYMPNLGEGWYLDNIRRMGIILATGDQDICKEDNYRMSGILHSKGINHWLDVRWGAQGIHDWPAWRAMLPDYVSQIRW</sequence>
<dbReference type="RefSeq" id="WP_091548959.1">
    <property type="nucleotide sequence ID" value="NZ_FONY01000042.1"/>
</dbReference>
<dbReference type="InterPro" id="IPR029058">
    <property type="entry name" value="AB_hydrolase_fold"/>
</dbReference>
<keyword evidence="3" id="KW-1185">Reference proteome</keyword>
<dbReference type="PANTHER" id="PTHR48098">
    <property type="entry name" value="ENTEROCHELIN ESTERASE-RELATED"/>
    <property type="match status" value="1"/>
</dbReference>
<proteinExistence type="predicted"/>
<dbReference type="Gene3D" id="3.40.50.1820">
    <property type="entry name" value="alpha/beta hydrolase"/>
    <property type="match status" value="1"/>
</dbReference>
<dbReference type="Proteomes" id="UP000199513">
    <property type="component" value="Unassembled WGS sequence"/>
</dbReference>
<protein>
    <submittedName>
        <fullName evidence="2">Esterase/lipase superfamily enzyme</fullName>
    </submittedName>
</protein>
<organism evidence="2 3">
    <name type="scientific">Thermoflexibacter ruber</name>
    <dbReference type="NCBI Taxonomy" id="1003"/>
    <lineage>
        <taxon>Bacteria</taxon>
        <taxon>Pseudomonadati</taxon>
        <taxon>Bacteroidota</taxon>
        <taxon>Cytophagia</taxon>
        <taxon>Cytophagales</taxon>
        <taxon>Thermoflexibacteraceae</taxon>
        <taxon>Thermoflexibacter</taxon>
    </lineage>
</organism>
<dbReference type="AlphaFoldDB" id="A0A1I2J4E4"/>
<evidence type="ECO:0000313" key="2">
    <source>
        <dbReference type="EMBL" id="SFF49575.1"/>
    </source>
</evidence>
<evidence type="ECO:0000259" key="1">
    <source>
        <dbReference type="Pfam" id="PF00561"/>
    </source>
</evidence>
<name>A0A1I2J4E4_9BACT</name>
<evidence type="ECO:0000313" key="3">
    <source>
        <dbReference type="Proteomes" id="UP000199513"/>
    </source>
</evidence>
<dbReference type="Pfam" id="PF00561">
    <property type="entry name" value="Abhydrolase_1"/>
    <property type="match status" value="1"/>
</dbReference>
<dbReference type="SUPFAM" id="SSF53474">
    <property type="entry name" value="alpha/beta-Hydrolases"/>
    <property type="match status" value="1"/>
</dbReference>
<dbReference type="InterPro" id="IPR050583">
    <property type="entry name" value="Mycobacterial_A85_antigen"/>
</dbReference>
<gene>
    <name evidence="2" type="ORF">SAMN04488541_104214</name>
</gene>
<accession>A0A1I2J4E4</accession>
<dbReference type="EMBL" id="FONY01000042">
    <property type="protein sequence ID" value="SFF49575.1"/>
    <property type="molecule type" value="Genomic_DNA"/>
</dbReference>
<feature type="domain" description="AB hydrolase-1" evidence="1">
    <location>
        <begin position="95"/>
        <end position="159"/>
    </location>
</feature>